<dbReference type="Proteomes" id="UP000199542">
    <property type="component" value="Unassembled WGS sequence"/>
</dbReference>
<dbReference type="RefSeq" id="WP_092584014.1">
    <property type="nucleotide sequence ID" value="NZ_FMTM01000001.1"/>
</dbReference>
<proteinExistence type="predicted"/>
<accession>A0A1G4Q468</accession>
<evidence type="ECO:0000256" key="1">
    <source>
        <dbReference type="SAM" id="MobiDB-lite"/>
    </source>
</evidence>
<dbReference type="EMBL" id="FMTM01000001">
    <property type="protein sequence ID" value="SCW39221.1"/>
    <property type="molecule type" value="Genomic_DNA"/>
</dbReference>
<evidence type="ECO:0000313" key="3">
    <source>
        <dbReference type="Proteomes" id="UP000199542"/>
    </source>
</evidence>
<sequence length="139" mass="15392">MSTLINVTRNDDGQFELTDQGGNLVAGPFETNAAAWKALDRIDDDSANRPDKSRSSKKVRWGKPGLPKGKSKKALKRQEKQMKINAAKAPGWLRTVAAKTFDPVGERKYRDYRLGTFGAASEVKRIDPAIYLAEKAAKK</sequence>
<name>A0A1G4Q468_9HYPH</name>
<organism evidence="2 3">
    <name type="scientific">Rhizobium mongolense subsp. loessense</name>
    <dbReference type="NCBI Taxonomy" id="158890"/>
    <lineage>
        <taxon>Bacteria</taxon>
        <taxon>Pseudomonadati</taxon>
        <taxon>Pseudomonadota</taxon>
        <taxon>Alphaproteobacteria</taxon>
        <taxon>Hyphomicrobiales</taxon>
        <taxon>Rhizobiaceae</taxon>
        <taxon>Rhizobium/Agrobacterium group</taxon>
        <taxon>Rhizobium</taxon>
    </lineage>
</organism>
<dbReference type="AlphaFoldDB" id="A0A1G4Q468"/>
<gene>
    <name evidence="2" type="ORF">SAMN02927900_01308</name>
</gene>
<feature type="compositionally biased region" description="Basic and acidic residues" evidence="1">
    <location>
        <begin position="41"/>
        <end position="54"/>
    </location>
</feature>
<reference evidence="2 3" key="1">
    <citation type="submission" date="2016-10" db="EMBL/GenBank/DDBJ databases">
        <authorList>
            <person name="de Groot N.N."/>
        </authorList>
    </citation>
    <scope>NUCLEOTIDE SEQUENCE [LARGE SCALE GENOMIC DNA]</scope>
    <source>
        <strain evidence="2 3">CGMCC 1.3401</strain>
    </source>
</reference>
<protein>
    <submittedName>
        <fullName evidence="2">Uncharacterized protein</fullName>
    </submittedName>
</protein>
<feature type="region of interest" description="Disordered" evidence="1">
    <location>
        <begin position="41"/>
        <end position="80"/>
    </location>
</feature>
<evidence type="ECO:0000313" key="2">
    <source>
        <dbReference type="EMBL" id="SCW39221.1"/>
    </source>
</evidence>